<dbReference type="InterPro" id="IPR024645">
    <property type="entry name" value="Mitochondr_Som1"/>
</dbReference>
<evidence type="ECO:0000313" key="2">
    <source>
        <dbReference type="Proteomes" id="UP000521943"/>
    </source>
</evidence>
<accession>A0A8H6I4D3</accession>
<protein>
    <submittedName>
        <fullName evidence="1">Uncharacterized protein</fullName>
    </submittedName>
</protein>
<organism evidence="1 2">
    <name type="scientific">Ephemerocybe angulata</name>
    <dbReference type="NCBI Taxonomy" id="980116"/>
    <lineage>
        <taxon>Eukaryota</taxon>
        <taxon>Fungi</taxon>
        <taxon>Dikarya</taxon>
        <taxon>Basidiomycota</taxon>
        <taxon>Agaricomycotina</taxon>
        <taxon>Agaricomycetes</taxon>
        <taxon>Agaricomycetidae</taxon>
        <taxon>Agaricales</taxon>
        <taxon>Agaricineae</taxon>
        <taxon>Psathyrellaceae</taxon>
        <taxon>Ephemerocybe</taxon>
    </lineage>
</organism>
<dbReference type="AlphaFoldDB" id="A0A8H6I4D3"/>
<dbReference type="Proteomes" id="UP000521943">
    <property type="component" value="Unassembled WGS sequence"/>
</dbReference>
<sequence length="105" mass="11821">MGTKFTRVFSPPSSMSAPDKDCRLAEILQYMCSLEQGKLSGKRRLFCTQVPRIFQLCPGRPAVEVTRVANINLVTGEVDVPPQASQIIKAKDWSSVIRYPYDEQE</sequence>
<comment type="caution">
    <text evidence="1">The sequence shown here is derived from an EMBL/GenBank/DDBJ whole genome shotgun (WGS) entry which is preliminary data.</text>
</comment>
<dbReference type="GO" id="GO:0042720">
    <property type="term" value="C:mitochondrial inner membrane peptidase complex"/>
    <property type="evidence" value="ECO:0007669"/>
    <property type="project" value="InterPro"/>
</dbReference>
<dbReference type="Pfam" id="PF11093">
    <property type="entry name" value="Mitochondr_Som1"/>
    <property type="match status" value="1"/>
</dbReference>
<dbReference type="EMBL" id="JACGCI010000021">
    <property type="protein sequence ID" value="KAF6757687.1"/>
    <property type="molecule type" value="Genomic_DNA"/>
</dbReference>
<proteinExistence type="predicted"/>
<gene>
    <name evidence="1" type="ORF">DFP72DRAFT_808599</name>
</gene>
<reference evidence="1 2" key="1">
    <citation type="submission" date="2020-07" db="EMBL/GenBank/DDBJ databases">
        <title>Comparative genomics of pyrophilous fungi reveals a link between fire events and developmental genes.</title>
        <authorList>
            <consortium name="DOE Joint Genome Institute"/>
            <person name="Steindorff A.S."/>
            <person name="Carver A."/>
            <person name="Calhoun S."/>
            <person name="Stillman K."/>
            <person name="Liu H."/>
            <person name="Lipzen A."/>
            <person name="Pangilinan J."/>
            <person name="Labutti K."/>
            <person name="Bruns T.D."/>
            <person name="Grigoriev I.V."/>
        </authorList>
    </citation>
    <scope>NUCLEOTIDE SEQUENCE [LARGE SCALE GENOMIC DNA]</scope>
    <source>
        <strain evidence="1 2">CBS 144469</strain>
    </source>
</reference>
<keyword evidence="2" id="KW-1185">Reference proteome</keyword>
<evidence type="ECO:0000313" key="1">
    <source>
        <dbReference type="EMBL" id="KAF6757687.1"/>
    </source>
</evidence>
<dbReference type="OrthoDB" id="3983163at2759"/>
<name>A0A8H6I4D3_9AGAR</name>